<dbReference type="FunFam" id="1.10.510.10:FF:000146">
    <property type="entry name" value="LRR receptor-like serine/threonine-protein kinase IOS1"/>
    <property type="match status" value="1"/>
</dbReference>
<evidence type="ECO:0000256" key="5">
    <source>
        <dbReference type="ARBA" id="ARBA00022614"/>
    </source>
</evidence>
<sequence>MRNVIVRVCLGFLAAAILVNGQPGTSRGRDHYCRPPSDSLSMCLANLGSGTPFLSLLELRHIDNHLAYQDANQSAALLFYSRCNLGSLANDTLSFKYWILRITTSLVQYLTTLVRADGEPDSDNISPAYLLATHVHFIHQLAFPGLDGYFNLTRVAGSTLPPILNAAEVYIPINLSVLATDPADVDAMMEIKKLYQMKIWQGDPCAPQQFIWSGVNCTYSSSGIPRVTSLNLSYHGLNGAISNALANLKALNHLDLSNNDLTGPIPPSLEELTSLNVLLFSYHRNLVSLIGYCRDSNQLGLVYEYAACGSLRDHLSDKSGNSQTLSWRERIRIAIEAAQGLEYLHKGCVPPIIHRDVKTNNILLTHDFEAKVADFGLSKPFLTDAQTHVSTDVVVGTPGYVDPQYYATFQLIEKSDVYSFGVVLLELVTGRSAVLDQPKRCHLVRWVRWRLAEADITKVADPKLGGRYDNCSILKVIDLAMRCVDISAHQRPTMTEVVMRLKESLQPENNNGSDPNA</sequence>
<dbReference type="SMART" id="SM00220">
    <property type="entry name" value="S_TKc"/>
    <property type="match status" value="1"/>
</dbReference>
<dbReference type="InterPro" id="IPR024788">
    <property type="entry name" value="Malectin-like_Carb-bd_dom"/>
</dbReference>
<keyword evidence="6" id="KW-0812">Transmembrane</keyword>
<comment type="catalytic activity">
    <reaction evidence="14">
        <text>L-seryl-[protein] + ATP = O-phospho-L-seryl-[protein] + ADP + H(+)</text>
        <dbReference type="Rhea" id="RHEA:17989"/>
        <dbReference type="Rhea" id="RHEA-COMP:9863"/>
        <dbReference type="Rhea" id="RHEA-COMP:11604"/>
        <dbReference type="ChEBI" id="CHEBI:15378"/>
        <dbReference type="ChEBI" id="CHEBI:29999"/>
        <dbReference type="ChEBI" id="CHEBI:30616"/>
        <dbReference type="ChEBI" id="CHEBI:83421"/>
        <dbReference type="ChEBI" id="CHEBI:456216"/>
        <dbReference type="EC" id="2.7.11.1"/>
    </reaction>
</comment>
<dbReference type="InterPro" id="IPR000719">
    <property type="entry name" value="Prot_kinase_dom"/>
</dbReference>
<evidence type="ECO:0000256" key="11">
    <source>
        <dbReference type="ARBA" id="ARBA00023136"/>
    </source>
</evidence>
<dbReference type="AlphaFoldDB" id="A0A9E7I764"/>
<dbReference type="PROSITE" id="PS00108">
    <property type="entry name" value="PROTEIN_KINASE_ST"/>
    <property type="match status" value="1"/>
</dbReference>
<evidence type="ECO:0000256" key="2">
    <source>
        <dbReference type="ARBA" id="ARBA00012513"/>
    </source>
</evidence>
<evidence type="ECO:0000256" key="8">
    <source>
        <dbReference type="ARBA" id="ARBA00022737"/>
    </source>
</evidence>
<organism evidence="17 18">
    <name type="scientific">Musa troglodytarum</name>
    <name type="common">fe'i banana</name>
    <dbReference type="NCBI Taxonomy" id="320322"/>
    <lineage>
        <taxon>Eukaryota</taxon>
        <taxon>Viridiplantae</taxon>
        <taxon>Streptophyta</taxon>
        <taxon>Embryophyta</taxon>
        <taxon>Tracheophyta</taxon>
        <taxon>Spermatophyta</taxon>
        <taxon>Magnoliopsida</taxon>
        <taxon>Liliopsida</taxon>
        <taxon>Zingiberales</taxon>
        <taxon>Musaceae</taxon>
        <taxon>Musa</taxon>
    </lineage>
</organism>
<keyword evidence="4" id="KW-0597">Phosphoprotein</keyword>
<evidence type="ECO:0000259" key="16">
    <source>
        <dbReference type="SMART" id="SM00220"/>
    </source>
</evidence>
<accession>A0A9E7I764</accession>
<evidence type="ECO:0000256" key="1">
    <source>
        <dbReference type="ARBA" id="ARBA00004167"/>
    </source>
</evidence>
<dbReference type="InterPro" id="IPR011009">
    <property type="entry name" value="Kinase-like_dom_sf"/>
</dbReference>
<comment type="catalytic activity">
    <reaction evidence="13">
        <text>L-threonyl-[protein] + ATP = O-phospho-L-threonyl-[protein] + ADP + H(+)</text>
        <dbReference type="Rhea" id="RHEA:46608"/>
        <dbReference type="Rhea" id="RHEA-COMP:11060"/>
        <dbReference type="Rhea" id="RHEA-COMP:11605"/>
        <dbReference type="ChEBI" id="CHEBI:15378"/>
        <dbReference type="ChEBI" id="CHEBI:30013"/>
        <dbReference type="ChEBI" id="CHEBI:30616"/>
        <dbReference type="ChEBI" id="CHEBI:61977"/>
        <dbReference type="ChEBI" id="CHEBI:456216"/>
        <dbReference type="EC" id="2.7.11.1"/>
    </reaction>
</comment>
<dbReference type="InterPro" id="IPR001611">
    <property type="entry name" value="Leu-rich_rpt"/>
</dbReference>
<dbReference type="FunFam" id="3.80.10.10:FF:000129">
    <property type="entry name" value="Leucine-rich repeat receptor-like kinase"/>
    <property type="match status" value="1"/>
</dbReference>
<dbReference type="GO" id="GO:0005524">
    <property type="term" value="F:ATP binding"/>
    <property type="evidence" value="ECO:0007669"/>
    <property type="project" value="InterPro"/>
</dbReference>
<keyword evidence="5" id="KW-0433">Leucine-rich repeat</keyword>
<dbReference type="Pfam" id="PF12819">
    <property type="entry name" value="Malectin_like"/>
    <property type="match status" value="1"/>
</dbReference>
<dbReference type="Pfam" id="PF07714">
    <property type="entry name" value="PK_Tyr_Ser-Thr"/>
    <property type="match status" value="1"/>
</dbReference>
<dbReference type="EC" id="2.7.11.1" evidence="2"/>
<keyword evidence="18" id="KW-1185">Reference proteome</keyword>
<dbReference type="PANTHER" id="PTHR45631">
    <property type="entry name" value="OS07G0107800 PROTEIN-RELATED"/>
    <property type="match status" value="1"/>
</dbReference>
<dbReference type="SUPFAM" id="SSF52058">
    <property type="entry name" value="L domain-like"/>
    <property type="match status" value="1"/>
</dbReference>
<dbReference type="Gene3D" id="3.80.10.10">
    <property type="entry name" value="Ribonuclease Inhibitor"/>
    <property type="match status" value="1"/>
</dbReference>
<evidence type="ECO:0000256" key="6">
    <source>
        <dbReference type="ARBA" id="ARBA00022692"/>
    </source>
</evidence>
<reference evidence="17" key="1">
    <citation type="submission" date="2022-05" db="EMBL/GenBank/DDBJ databases">
        <title>The Musa troglodytarum L. genome provides insights into the mechanism of non-climacteric behaviour and enrichment of carotenoids.</title>
        <authorList>
            <person name="Wang J."/>
        </authorList>
    </citation>
    <scope>NUCLEOTIDE SEQUENCE</scope>
    <source>
        <tissue evidence="17">Leaf</tissue>
    </source>
</reference>
<feature type="chain" id="PRO_5039029444" description="non-specific serine/threonine protein kinase" evidence="15">
    <location>
        <begin position="22"/>
        <end position="517"/>
    </location>
</feature>
<evidence type="ECO:0000313" key="18">
    <source>
        <dbReference type="Proteomes" id="UP001055439"/>
    </source>
</evidence>
<evidence type="ECO:0000256" key="9">
    <source>
        <dbReference type="ARBA" id="ARBA00022777"/>
    </source>
</evidence>
<dbReference type="OrthoDB" id="785492at2759"/>
<dbReference type="SUPFAM" id="SSF56112">
    <property type="entry name" value="Protein kinase-like (PK-like)"/>
    <property type="match status" value="1"/>
</dbReference>
<evidence type="ECO:0000256" key="4">
    <source>
        <dbReference type="ARBA" id="ARBA00022553"/>
    </source>
</evidence>
<dbReference type="InterPro" id="IPR001245">
    <property type="entry name" value="Ser-Thr/Tyr_kinase_cat_dom"/>
</dbReference>
<evidence type="ECO:0000313" key="17">
    <source>
        <dbReference type="EMBL" id="URE42702.1"/>
    </source>
</evidence>
<comment type="subcellular location">
    <subcellularLocation>
        <location evidence="1">Membrane</location>
        <topology evidence="1">Single-pass membrane protein</topology>
    </subcellularLocation>
</comment>
<evidence type="ECO:0000256" key="13">
    <source>
        <dbReference type="ARBA" id="ARBA00047899"/>
    </source>
</evidence>
<evidence type="ECO:0000256" key="12">
    <source>
        <dbReference type="ARBA" id="ARBA00023170"/>
    </source>
</evidence>
<dbReference type="GO" id="GO:0016020">
    <property type="term" value="C:membrane"/>
    <property type="evidence" value="ECO:0007669"/>
    <property type="project" value="UniProtKB-SubCell"/>
</dbReference>
<evidence type="ECO:0000256" key="3">
    <source>
        <dbReference type="ARBA" id="ARBA00022527"/>
    </source>
</evidence>
<dbReference type="Gene3D" id="1.10.510.10">
    <property type="entry name" value="Transferase(Phosphotransferase) domain 1"/>
    <property type="match status" value="1"/>
</dbReference>
<dbReference type="PANTHER" id="PTHR45631:SF202">
    <property type="entry name" value="SENESCENCE-INDUCED RECEPTOR-LIKE SERINE_THREONINE-PROTEIN KINASE"/>
    <property type="match status" value="1"/>
</dbReference>
<evidence type="ECO:0000256" key="10">
    <source>
        <dbReference type="ARBA" id="ARBA00022989"/>
    </source>
</evidence>
<feature type="domain" description="Protein kinase" evidence="16">
    <location>
        <begin position="234"/>
        <end position="505"/>
    </location>
</feature>
<keyword evidence="10" id="KW-1133">Transmembrane helix</keyword>
<evidence type="ECO:0000256" key="7">
    <source>
        <dbReference type="ARBA" id="ARBA00022729"/>
    </source>
</evidence>
<protein>
    <recommendedName>
        <fullName evidence="2">non-specific serine/threonine protein kinase</fullName>
        <ecNumber evidence="2">2.7.11.1</ecNumber>
    </recommendedName>
</protein>
<dbReference type="InterPro" id="IPR032675">
    <property type="entry name" value="LRR_dom_sf"/>
</dbReference>
<evidence type="ECO:0000256" key="14">
    <source>
        <dbReference type="ARBA" id="ARBA00048679"/>
    </source>
</evidence>
<keyword evidence="7 15" id="KW-0732">Signal</keyword>
<dbReference type="Pfam" id="PF00560">
    <property type="entry name" value="LRR_1"/>
    <property type="match status" value="1"/>
</dbReference>
<keyword evidence="9 17" id="KW-0808">Transferase</keyword>
<keyword evidence="12 17" id="KW-0675">Receptor</keyword>
<gene>
    <name evidence="17" type="ORF">MUK42_14110</name>
</gene>
<dbReference type="Proteomes" id="UP001055439">
    <property type="component" value="Chromosome 9"/>
</dbReference>
<dbReference type="EMBL" id="CP097511">
    <property type="protein sequence ID" value="URE42702.1"/>
    <property type="molecule type" value="Genomic_DNA"/>
</dbReference>
<name>A0A9E7I764_9LILI</name>
<dbReference type="GO" id="GO:0004674">
    <property type="term" value="F:protein serine/threonine kinase activity"/>
    <property type="evidence" value="ECO:0007669"/>
    <property type="project" value="UniProtKB-KW"/>
</dbReference>
<keyword evidence="9 17" id="KW-0418">Kinase</keyword>
<keyword evidence="8" id="KW-0677">Repeat</keyword>
<evidence type="ECO:0000256" key="15">
    <source>
        <dbReference type="SAM" id="SignalP"/>
    </source>
</evidence>
<proteinExistence type="predicted"/>
<keyword evidence="11" id="KW-0472">Membrane</keyword>
<keyword evidence="3" id="KW-0723">Serine/threonine-protein kinase</keyword>
<dbReference type="InterPro" id="IPR008271">
    <property type="entry name" value="Ser/Thr_kinase_AS"/>
</dbReference>
<feature type="signal peptide" evidence="15">
    <location>
        <begin position="1"/>
        <end position="21"/>
    </location>
</feature>